<gene>
    <name evidence="2" type="ORF">NEH16_33165</name>
</gene>
<proteinExistence type="predicted"/>
<dbReference type="Proteomes" id="UP001164963">
    <property type="component" value="Chromosome"/>
</dbReference>
<protein>
    <submittedName>
        <fullName evidence="2">Uncharacterized protein</fullName>
    </submittedName>
</protein>
<name>A0ABY6Q1K3_9ACTN</name>
<sequence>MSHPLAPHTVQRLAYVRYLYREGIEQSRQPAPLCSRAITSFHDAVENYLGIVTQHLRIDVNKAPEFIAYWALIKEKFELPKKDSMKRLNDARVALKHNGTFPSKHQIEQAHQTLDDFFATVTPKVFGVDFDSIDMVDLLTQPEVVRLVREARTHADIGDYPMAMAGLVLAFDALLDHYARGENPVASESPFKFGASLYFMDEPRIDGAGAHTNTRLKKLSDFATSAQRALQAISLGIDYPSLARFRIIAPPVYGHGDGSHRFVNLNSVQALTAEDYDWASHFVIESALRASRADEIRGIQERQFTQNWNPHEPFGERSWTGPVDPAPEPEFSAFDEV</sequence>
<dbReference type="EMBL" id="CP098740">
    <property type="protein sequence ID" value="UZK58288.1"/>
    <property type="molecule type" value="Genomic_DNA"/>
</dbReference>
<feature type="region of interest" description="Disordered" evidence="1">
    <location>
        <begin position="302"/>
        <end position="337"/>
    </location>
</feature>
<dbReference type="RefSeq" id="WP_265546900.1">
    <property type="nucleotide sequence ID" value="NZ_CP098740.1"/>
</dbReference>
<organism evidence="2 3">
    <name type="scientific">Streptomyces drozdowiczii</name>
    <dbReference type="NCBI Taxonomy" id="202862"/>
    <lineage>
        <taxon>Bacteria</taxon>
        <taxon>Bacillati</taxon>
        <taxon>Actinomycetota</taxon>
        <taxon>Actinomycetes</taxon>
        <taxon>Kitasatosporales</taxon>
        <taxon>Streptomycetaceae</taxon>
        <taxon>Streptomyces</taxon>
    </lineage>
</organism>
<evidence type="ECO:0000313" key="3">
    <source>
        <dbReference type="Proteomes" id="UP001164963"/>
    </source>
</evidence>
<keyword evidence="3" id="KW-1185">Reference proteome</keyword>
<evidence type="ECO:0000256" key="1">
    <source>
        <dbReference type="SAM" id="MobiDB-lite"/>
    </source>
</evidence>
<accession>A0ABY6Q1K3</accession>
<reference evidence="2" key="1">
    <citation type="journal article" date="2022" name="Front. Microbiol.">
        <title>Mirubactin C rescues the lethal effect of cell wall biosynthesis mutations in Bacillus subtilis.</title>
        <authorList>
            <person name="Kepplinger B."/>
            <person name="Wen X."/>
            <person name="Tyler A.R."/>
            <person name="Kim B.Y."/>
            <person name="Brown J."/>
            <person name="Banks P."/>
            <person name="Dashti Y."/>
            <person name="Mackenzie E.S."/>
            <person name="Wills C."/>
            <person name="Kawai Y."/>
            <person name="Waldron K.J."/>
            <person name="Allenby N.E.E."/>
            <person name="Wu L.J."/>
            <person name="Hall M.J."/>
            <person name="Errington J."/>
        </authorList>
    </citation>
    <scope>NUCLEOTIDE SEQUENCE</scope>
    <source>
        <strain evidence="2">MDA8-470</strain>
    </source>
</reference>
<evidence type="ECO:0000313" key="2">
    <source>
        <dbReference type="EMBL" id="UZK58288.1"/>
    </source>
</evidence>